<gene>
    <name evidence="2" type="ORF">F0245_01295</name>
</gene>
<sequence>MKIRFLIVPLVSMFMGCHDLRKTEEIPNDELPPVAPVSEEQPVNSLPPVAPVSEEQPINTLPPVAPVLEEEPSNTLPPAAPGSEEELELPETLPNLEREPTLVGVDNDDNGIRDDIERYIDNNYLELDQKQAVEQYVKALQQTLIIDLTDINAVKSANRKLSEADHCIYSRFDGSNNSKQPAQVSQELESITTNTKERLLAYLAFARALDGTSWSIPKGDTCE</sequence>
<comment type="caution">
    <text evidence="2">The sequence shown here is derived from an EMBL/GenBank/DDBJ whole genome shotgun (WGS) entry which is preliminary data.</text>
</comment>
<protein>
    <recommendedName>
        <fullName evidence="4">Chromosome partitioning protein ParA</fullName>
    </recommendedName>
</protein>
<name>A0A7Y3YKI9_9VIBR</name>
<accession>A0A7Y3YKI9</accession>
<dbReference type="EMBL" id="VTXW01000001">
    <property type="protein sequence ID" value="NOH32025.1"/>
    <property type="molecule type" value="Genomic_DNA"/>
</dbReference>
<dbReference type="AlphaFoldDB" id="A0A7Y3YKI9"/>
<dbReference type="PROSITE" id="PS51257">
    <property type="entry name" value="PROKAR_LIPOPROTEIN"/>
    <property type="match status" value="1"/>
</dbReference>
<evidence type="ECO:0000313" key="3">
    <source>
        <dbReference type="Proteomes" id="UP000525336"/>
    </source>
</evidence>
<evidence type="ECO:0008006" key="4">
    <source>
        <dbReference type="Google" id="ProtNLM"/>
    </source>
</evidence>
<feature type="region of interest" description="Disordered" evidence="1">
    <location>
        <begin position="27"/>
        <end position="59"/>
    </location>
</feature>
<organism evidence="2 3">
    <name type="scientific">Vibrio chagasii</name>
    <dbReference type="NCBI Taxonomy" id="170679"/>
    <lineage>
        <taxon>Bacteria</taxon>
        <taxon>Pseudomonadati</taxon>
        <taxon>Pseudomonadota</taxon>
        <taxon>Gammaproteobacteria</taxon>
        <taxon>Vibrionales</taxon>
        <taxon>Vibrionaceae</taxon>
        <taxon>Vibrio</taxon>
    </lineage>
</organism>
<proteinExistence type="predicted"/>
<dbReference type="RefSeq" id="WP_171366489.1">
    <property type="nucleotide sequence ID" value="NZ_VTXW01000001.1"/>
</dbReference>
<reference evidence="2 3" key="1">
    <citation type="submission" date="2019-09" db="EMBL/GenBank/DDBJ databases">
        <title>Draft genome sequencing and comparative genomics of hatchery-associated Vibrios.</title>
        <authorList>
            <person name="Kehlet-Delgado H."/>
            <person name="Mueller R.S."/>
        </authorList>
    </citation>
    <scope>NUCLEOTIDE SEQUENCE [LARGE SCALE GENOMIC DNA]</scope>
    <source>
        <strain evidence="2 3">00-90-10</strain>
    </source>
</reference>
<evidence type="ECO:0000313" key="2">
    <source>
        <dbReference type="EMBL" id="NOH32025.1"/>
    </source>
</evidence>
<evidence type="ECO:0000256" key="1">
    <source>
        <dbReference type="SAM" id="MobiDB-lite"/>
    </source>
</evidence>
<dbReference type="Proteomes" id="UP000525336">
    <property type="component" value="Unassembled WGS sequence"/>
</dbReference>